<organism evidence="7 8">
    <name type="scientific">Biomphalaria glabrata</name>
    <name type="common">Bloodfluke planorb</name>
    <name type="synonym">Freshwater snail</name>
    <dbReference type="NCBI Taxonomy" id="6526"/>
    <lineage>
        <taxon>Eukaryota</taxon>
        <taxon>Metazoa</taxon>
        <taxon>Spiralia</taxon>
        <taxon>Lophotrochozoa</taxon>
        <taxon>Mollusca</taxon>
        <taxon>Gastropoda</taxon>
        <taxon>Heterobranchia</taxon>
        <taxon>Euthyneura</taxon>
        <taxon>Panpulmonata</taxon>
        <taxon>Hygrophila</taxon>
        <taxon>Lymnaeoidea</taxon>
        <taxon>Planorbidae</taxon>
        <taxon>Biomphalaria</taxon>
    </lineage>
</organism>
<keyword evidence="4 6" id="KW-1133">Transmembrane helix</keyword>
<evidence type="ECO:0000256" key="3">
    <source>
        <dbReference type="ARBA" id="ARBA00022692"/>
    </source>
</evidence>
<dbReference type="GO" id="GO:0016020">
    <property type="term" value="C:membrane"/>
    <property type="evidence" value="ECO:0007669"/>
    <property type="project" value="UniProtKB-SubCell"/>
</dbReference>
<evidence type="ECO:0000256" key="4">
    <source>
        <dbReference type="ARBA" id="ARBA00022989"/>
    </source>
</evidence>
<accession>A0A9W3B7Y5</accession>
<keyword evidence="5 6" id="KW-0472">Membrane</keyword>
<comment type="subcellular location">
    <subcellularLocation>
        <location evidence="1">Membrane</location>
        <topology evidence="1">Multi-pass membrane protein</topology>
    </subcellularLocation>
</comment>
<dbReference type="InterPro" id="IPR007404">
    <property type="entry name" value="YdjM-like"/>
</dbReference>
<feature type="transmembrane region" description="Helical" evidence="6">
    <location>
        <begin position="54"/>
        <end position="74"/>
    </location>
</feature>
<dbReference type="GeneID" id="106057734"/>
<dbReference type="InterPro" id="IPR026572">
    <property type="entry name" value="TMEM267"/>
</dbReference>
<dbReference type="PANTHER" id="PTHR13628:SF1">
    <property type="entry name" value="TRANSMEMBRANE PROTEIN 267"/>
    <property type="match status" value="1"/>
</dbReference>
<evidence type="ECO:0000256" key="6">
    <source>
        <dbReference type="SAM" id="Phobius"/>
    </source>
</evidence>
<evidence type="ECO:0000256" key="1">
    <source>
        <dbReference type="ARBA" id="ARBA00004141"/>
    </source>
</evidence>
<feature type="transmembrane region" description="Helical" evidence="6">
    <location>
        <begin position="119"/>
        <end position="145"/>
    </location>
</feature>
<dbReference type="OMA" id="HQLRDGM"/>
<proteinExistence type="predicted"/>
<dbReference type="Pfam" id="PF04307">
    <property type="entry name" value="YdjM"/>
    <property type="match status" value="1"/>
</dbReference>
<feature type="transmembrane region" description="Helical" evidence="6">
    <location>
        <begin position="157"/>
        <end position="176"/>
    </location>
</feature>
<evidence type="ECO:0000256" key="5">
    <source>
        <dbReference type="ARBA" id="ARBA00023136"/>
    </source>
</evidence>
<dbReference type="PANTHER" id="PTHR13628">
    <property type="entry name" value="TRANSMEMBRANE PROTEIN 267"/>
    <property type="match status" value="1"/>
</dbReference>
<evidence type="ECO:0000313" key="8">
    <source>
        <dbReference type="RefSeq" id="XP_055895669.1"/>
    </source>
</evidence>
<dbReference type="Proteomes" id="UP001165740">
    <property type="component" value="Chromosome 8"/>
</dbReference>
<dbReference type="OrthoDB" id="10014558at2759"/>
<evidence type="ECO:0000256" key="2">
    <source>
        <dbReference type="ARBA" id="ARBA00013977"/>
    </source>
</evidence>
<evidence type="ECO:0000313" key="7">
    <source>
        <dbReference type="Proteomes" id="UP001165740"/>
    </source>
</evidence>
<dbReference type="AlphaFoldDB" id="A0A9W3B7Y5"/>
<reference evidence="8" key="1">
    <citation type="submission" date="2025-08" db="UniProtKB">
        <authorList>
            <consortium name="RefSeq"/>
        </authorList>
    </citation>
    <scope>IDENTIFICATION</scope>
</reference>
<sequence length="251" mass="28642">MRYFRFVSKRKQKLETNPYGPGLRRLFLNLILIGMLLINGLISQDLYHWFPAPYLTFFLCSLLSMVCLLGDYILVKLSGIQENGNILRAVTDSTTHASVGALVWAVAEGYEFLGEKKKWLNVLFCAFLAASVDLDHFMAAGSLDLKKALHLQHRPPFHITSLIPAVVFLCWIIGYYRPSMKVFSLMFLASWLSHHLRDANHRGLWLAPFGHTPVFPSVVYIFLIVVLSLIVRICYCHLQTNTVHTSIFQIV</sequence>
<dbReference type="RefSeq" id="XP_055895669.1">
    <property type="nucleotide sequence ID" value="XM_056039694.1"/>
</dbReference>
<feature type="transmembrane region" description="Helical" evidence="6">
    <location>
        <begin position="21"/>
        <end position="42"/>
    </location>
</feature>
<keyword evidence="3 6" id="KW-0812">Transmembrane</keyword>
<keyword evidence="7" id="KW-1185">Reference proteome</keyword>
<name>A0A9W3B7Y5_BIOGL</name>
<protein>
    <recommendedName>
        <fullName evidence="2">Transmembrane protein 267</fullName>
    </recommendedName>
</protein>
<gene>
    <name evidence="8" type="primary">LOC106057734</name>
</gene>
<feature type="transmembrane region" description="Helical" evidence="6">
    <location>
        <begin position="214"/>
        <end position="235"/>
    </location>
</feature>